<protein>
    <submittedName>
        <fullName evidence="1">Uncharacterized protein</fullName>
    </submittedName>
</protein>
<accession>A0A7S1FUM2</accession>
<proteinExistence type="predicted"/>
<organism evidence="1">
    <name type="scientific">Corethron hystrix</name>
    <dbReference type="NCBI Taxonomy" id="216773"/>
    <lineage>
        <taxon>Eukaryota</taxon>
        <taxon>Sar</taxon>
        <taxon>Stramenopiles</taxon>
        <taxon>Ochrophyta</taxon>
        <taxon>Bacillariophyta</taxon>
        <taxon>Coscinodiscophyceae</taxon>
        <taxon>Corethrophycidae</taxon>
        <taxon>Corethrales</taxon>
        <taxon>Corethraceae</taxon>
        <taxon>Corethron</taxon>
    </lineage>
</organism>
<reference evidence="1" key="1">
    <citation type="submission" date="2021-01" db="EMBL/GenBank/DDBJ databases">
        <authorList>
            <person name="Corre E."/>
            <person name="Pelletier E."/>
            <person name="Niang G."/>
            <person name="Scheremetjew M."/>
            <person name="Finn R."/>
            <person name="Kale V."/>
            <person name="Holt S."/>
            <person name="Cochrane G."/>
            <person name="Meng A."/>
            <person name="Brown T."/>
            <person name="Cohen L."/>
        </authorList>
    </citation>
    <scope>NUCLEOTIDE SEQUENCE</scope>
    <source>
        <strain evidence="1">308</strain>
    </source>
</reference>
<dbReference type="AlphaFoldDB" id="A0A7S1FUM2"/>
<gene>
    <name evidence="1" type="ORF">CHYS00102_LOCUS15848</name>
</gene>
<evidence type="ECO:0000313" key="1">
    <source>
        <dbReference type="EMBL" id="CAD8888648.1"/>
    </source>
</evidence>
<dbReference type="EMBL" id="HBFR01022039">
    <property type="protein sequence ID" value="CAD8888648.1"/>
    <property type="molecule type" value="Transcribed_RNA"/>
</dbReference>
<name>A0A7S1FUM2_9STRA</name>
<sequence length="208" mass="23468">MTVIAFRSALRAHRHRAMSSNTFLPSKAKQQHDDDAVVVATCLTSTMNFSDYNVPNPTWSLDELRLRPHHSVANGSDECTTVERPKSVKTVTKAEMDRVARLSAIDLSAISERRREEIQSDLNGMITCISLVTDISNELSNLTDSNLYNFCHAGRTPLRHDRKLGGGGVDVFRTDEEFVQDGTSFWETMHKKMVKLDGNYYFSVSSFF</sequence>